<evidence type="ECO:0000313" key="1">
    <source>
        <dbReference type="EMBL" id="GAA3931907.1"/>
    </source>
</evidence>
<protein>
    <submittedName>
        <fullName evidence="1">FmdE family protein</fullName>
    </submittedName>
</protein>
<organism evidence="1 2">
    <name type="scientific">Luteimonas lutimaris</name>
    <dbReference type="NCBI Taxonomy" id="698645"/>
    <lineage>
        <taxon>Bacteria</taxon>
        <taxon>Pseudomonadati</taxon>
        <taxon>Pseudomonadota</taxon>
        <taxon>Gammaproteobacteria</taxon>
        <taxon>Lysobacterales</taxon>
        <taxon>Lysobacteraceae</taxon>
        <taxon>Luteimonas</taxon>
    </lineage>
</organism>
<name>A0ABP7MWZ0_9GAMM</name>
<dbReference type="EMBL" id="BAAAZU010000030">
    <property type="protein sequence ID" value="GAA3931907.1"/>
    <property type="molecule type" value="Genomic_DNA"/>
</dbReference>
<proteinExistence type="predicted"/>
<dbReference type="RefSeq" id="WP_344760530.1">
    <property type="nucleotide sequence ID" value="NZ_BAAAZU010000030.1"/>
</dbReference>
<reference evidence="2" key="1">
    <citation type="journal article" date="2019" name="Int. J. Syst. Evol. Microbiol.">
        <title>The Global Catalogue of Microorganisms (GCM) 10K type strain sequencing project: providing services to taxonomists for standard genome sequencing and annotation.</title>
        <authorList>
            <consortium name="The Broad Institute Genomics Platform"/>
            <consortium name="The Broad Institute Genome Sequencing Center for Infectious Disease"/>
            <person name="Wu L."/>
            <person name="Ma J."/>
        </authorList>
    </citation>
    <scope>NUCLEOTIDE SEQUENCE [LARGE SCALE GENOMIC DNA]</scope>
    <source>
        <strain evidence="2">JCM 16916</strain>
    </source>
</reference>
<dbReference type="Proteomes" id="UP001501727">
    <property type="component" value="Unassembled WGS sequence"/>
</dbReference>
<comment type="caution">
    <text evidence="1">The sequence shown here is derived from an EMBL/GenBank/DDBJ whole genome shotgun (WGS) entry which is preliminary data.</text>
</comment>
<sequence length="203" mass="21548">MGFPAFFDEAPVLRLRDRLSELLGATPDGVIAYRYADAVRLAGHSCPTVAGAWLCARAGLRALYGDDLPERGGVAVAMPEAEDAGVAGVIGQVLTLVTGAAGVGGFKGLGGRHARNDLLRYGAADATSLRLHRLDSGETVEVALDTSTVPAEPAQRVLLGLVMRGDADAAQRREFGRVWQDRVRRLLLDHADDPAVVRVRRIG</sequence>
<gene>
    <name evidence="1" type="ORF">GCM10022229_26860</name>
</gene>
<accession>A0ABP7MWZ0</accession>
<keyword evidence="2" id="KW-1185">Reference proteome</keyword>
<evidence type="ECO:0000313" key="2">
    <source>
        <dbReference type="Proteomes" id="UP001501727"/>
    </source>
</evidence>